<comment type="caution">
    <text evidence="1">The sequence shown here is derived from an EMBL/GenBank/DDBJ whole genome shotgun (WGS) entry which is preliminary data.</text>
</comment>
<proteinExistence type="predicted"/>
<name>A0ACC1N5M0_9HYPO</name>
<accession>A0ACC1N5M0</accession>
<keyword evidence="2" id="KW-1185">Reference proteome</keyword>
<evidence type="ECO:0000313" key="1">
    <source>
        <dbReference type="EMBL" id="KAJ2974580.1"/>
    </source>
</evidence>
<evidence type="ECO:0000313" key="2">
    <source>
        <dbReference type="Proteomes" id="UP001143910"/>
    </source>
</evidence>
<protein>
    <submittedName>
        <fullName evidence="1">Uncharacterized protein</fullName>
    </submittedName>
</protein>
<organism evidence="1 2">
    <name type="scientific">Zarea fungicola</name>
    <dbReference type="NCBI Taxonomy" id="93591"/>
    <lineage>
        <taxon>Eukaryota</taxon>
        <taxon>Fungi</taxon>
        <taxon>Dikarya</taxon>
        <taxon>Ascomycota</taxon>
        <taxon>Pezizomycotina</taxon>
        <taxon>Sordariomycetes</taxon>
        <taxon>Hypocreomycetidae</taxon>
        <taxon>Hypocreales</taxon>
        <taxon>Cordycipitaceae</taxon>
        <taxon>Zarea</taxon>
    </lineage>
</organism>
<reference evidence="1" key="1">
    <citation type="submission" date="2022-08" db="EMBL/GenBank/DDBJ databases">
        <title>Genome Sequence of Lecanicillium fungicola.</title>
        <authorList>
            <person name="Buettner E."/>
        </authorList>
    </citation>
    <scope>NUCLEOTIDE SEQUENCE</scope>
    <source>
        <strain evidence="1">Babe33</strain>
    </source>
</reference>
<gene>
    <name evidence="1" type="ORF">NQ176_g5977</name>
</gene>
<dbReference type="Proteomes" id="UP001143910">
    <property type="component" value="Unassembled WGS sequence"/>
</dbReference>
<dbReference type="EMBL" id="JANJQO010000812">
    <property type="protein sequence ID" value="KAJ2974580.1"/>
    <property type="molecule type" value="Genomic_DNA"/>
</dbReference>
<sequence length="448" mass="49282">MASAGNAISNTGRKRRRLSNEDYTVGWVCAITTEYVAARVFLDQEHAPPAYTATHDNNDYTLGRIGAHNVVIAVLPRGEYGTASAAGVARDMLHSFPNVRIGLMVGIGGGAPSSKHDIRLGDVVVSEPQDDLGGVFQYDFGKNVQSQQFQQTRFLAPPPTVLLTAISGLRADYKINGHNIQNDIQACLAEKKRLRTEFGRPDMETDRLYQSDIIHPLHEVSCSSSCGSDEPSVIKRPVRAEDEDDPAIHYGLIASANQLMKDAKLRDQYANERGVLCFEMEAGGLMNHFPCLVIRGICDYSDTHKTKEWQGYAAMTAAAYAKELLKRISPNKVEAEKNISKLSITKSKPKRARQRHRCTSRSAFRVQNMKAGKGSTQILQADRLNAEGITTGDDSFQILSPDARKIMTALQLASIPRTEEGRLLEESIEGSETDEMVMVPASSSIARK</sequence>